<dbReference type="InterPro" id="IPR014044">
    <property type="entry name" value="CAP_dom"/>
</dbReference>
<evidence type="ECO:0000256" key="2">
    <source>
        <dbReference type="SAM" id="Phobius"/>
    </source>
</evidence>
<keyword evidence="5" id="KW-1185">Reference proteome</keyword>
<keyword evidence="2" id="KW-0812">Transmembrane</keyword>
<evidence type="ECO:0000256" key="1">
    <source>
        <dbReference type="SAM" id="MobiDB-lite"/>
    </source>
</evidence>
<dbReference type="Proteomes" id="UP000663586">
    <property type="component" value="Chromosome"/>
</dbReference>
<evidence type="ECO:0000259" key="3">
    <source>
        <dbReference type="Pfam" id="PF00188"/>
    </source>
</evidence>
<name>A0A897MMV0_9EURY</name>
<accession>A0A897MMV0</accession>
<dbReference type="AlphaFoldDB" id="A0A897MMV0"/>
<dbReference type="CDD" id="cd05379">
    <property type="entry name" value="CAP_bacterial"/>
    <property type="match status" value="1"/>
</dbReference>
<feature type="region of interest" description="Disordered" evidence="1">
    <location>
        <begin position="69"/>
        <end position="91"/>
    </location>
</feature>
<dbReference type="Pfam" id="PF00188">
    <property type="entry name" value="CAP"/>
    <property type="match status" value="1"/>
</dbReference>
<sequence length="243" mass="26250">MSTPLLTTLFRVLVAPLAVLARLVVVTLGLLVGLVKALIVVLVMSVLVVAALQVGGVGVDLGPIEDVPIPGSDDEVAPGDPNTSTYGFDDGEVNSTAVEREIHERVNERRTARGLDPVEWDSTVASVSRAHSKDMADREYFSHRTPEGDGPHDRYREVGSGCYAYGENIAMSWAAQPVEVDGETVTYTTNEELAAGLVTQWMESPSHRENMLHDRWESGGVGVYVTDDGQVFATHNFCRGLGL</sequence>
<protein>
    <recommendedName>
        <fullName evidence="3">SCP domain-containing protein</fullName>
    </recommendedName>
</protein>
<dbReference type="InterPro" id="IPR035940">
    <property type="entry name" value="CAP_sf"/>
</dbReference>
<dbReference type="KEGG" id="hara:AArcS_0709"/>
<dbReference type="GeneID" id="70684093"/>
<organism evidence="4 5">
    <name type="scientific">Natranaeroarchaeum sulfidigenes</name>
    <dbReference type="NCBI Taxonomy" id="2784880"/>
    <lineage>
        <taxon>Archaea</taxon>
        <taxon>Methanobacteriati</taxon>
        <taxon>Methanobacteriota</taxon>
        <taxon>Stenosarchaea group</taxon>
        <taxon>Halobacteria</taxon>
        <taxon>Halobacteriales</taxon>
        <taxon>Natronoarchaeaceae</taxon>
        <taxon>Natranaeroarchaeum</taxon>
    </lineage>
</organism>
<feature type="transmembrane region" description="Helical" evidence="2">
    <location>
        <begin position="30"/>
        <end position="52"/>
    </location>
</feature>
<dbReference type="PANTHER" id="PTHR31157:SF1">
    <property type="entry name" value="SCP DOMAIN-CONTAINING PROTEIN"/>
    <property type="match status" value="1"/>
</dbReference>
<keyword evidence="2" id="KW-0472">Membrane</keyword>
<dbReference type="Gene3D" id="3.40.33.10">
    <property type="entry name" value="CAP"/>
    <property type="match status" value="1"/>
</dbReference>
<dbReference type="SUPFAM" id="SSF55797">
    <property type="entry name" value="PR-1-like"/>
    <property type="match status" value="1"/>
</dbReference>
<dbReference type="PANTHER" id="PTHR31157">
    <property type="entry name" value="SCP DOMAIN-CONTAINING PROTEIN"/>
    <property type="match status" value="1"/>
</dbReference>
<reference evidence="4" key="1">
    <citation type="submission" date="2020-11" db="EMBL/GenBank/DDBJ databases">
        <title>Carbohydrate-dependent, anaerobic sulfur respiration: A novel catabolism in halophilic archaea.</title>
        <authorList>
            <person name="Sorokin D.Y."/>
            <person name="Messina E."/>
            <person name="Smedile F."/>
            <person name="La Cono V."/>
            <person name="Hallsworth J.E."/>
            <person name="Yakimov M.M."/>
        </authorList>
    </citation>
    <scope>NUCLEOTIDE SEQUENCE</scope>
    <source>
        <strain evidence="4">AArc-S</strain>
    </source>
</reference>
<evidence type="ECO:0000313" key="5">
    <source>
        <dbReference type="Proteomes" id="UP000663586"/>
    </source>
</evidence>
<gene>
    <name evidence="4" type="ORF">AArcS_0709</name>
</gene>
<dbReference type="RefSeq" id="WP_238479038.1">
    <property type="nucleotide sequence ID" value="NZ_CP064786.1"/>
</dbReference>
<feature type="domain" description="SCP" evidence="3">
    <location>
        <begin position="104"/>
        <end position="234"/>
    </location>
</feature>
<proteinExistence type="predicted"/>
<dbReference type="EMBL" id="CP064786">
    <property type="protein sequence ID" value="QSG01934.1"/>
    <property type="molecule type" value="Genomic_DNA"/>
</dbReference>
<evidence type="ECO:0000313" key="4">
    <source>
        <dbReference type="EMBL" id="QSG01934.1"/>
    </source>
</evidence>
<keyword evidence="2" id="KW-1133">Transmembrane helix</keyword>